<feature type="region of interest" description="Disordered" evidence="1">
    <location>
        <begin position="1"/>
        <end position="43"/>
    </location>
</feature>
<dbReference type="Proteomes" id="UP001159363">
    <property type="component" value="Chromosome 15"/>
</dbReference>
<comment type="caution">
    <text evidence="2">The sequence shown here is derived from an EMBL/GenBank/DDBJ whole genome shotgun (WGS) entry which is preliminary data.</text>
</comment>
<reference evidence="2 3" key="1">
    <citation type="submission" date="2023-02" db="EMBL/GenBank/DDBJ databases">
        <title>LHISI_Scaffold_Assembly.</title>
        <authorList>
            <person name="Stuart O.P."/>
            <person name="Cleave R."/>
            <person name="Magrath M.J.L."/>
            <person name="Mikheyev A.S."/>
        </authorList>
    </citation>
    <scope>NUCLEOTIDE SEQUENCE [LARGE SCALE GENOMIC DNA]</scope>
    <source>
        <strain evidence="2">Daus_M_001</strain>
        <tissue evidence="2">Leg muscle</tissue>
    </source>
</reference>
<dbReference type="EMBL" id="JARBHB010000016">
    <property type="protein sequence ID" value="KAJ8866397.1"/>
    <property type="molecule type" value="Genomic_DNA"/>
</dbReference>
<gene>
    <name evidence="2" type="ORF">PR048_032240</name>
</gene>
<name>A0ABQ9G4N6_9NEOP</name>
<sequence length="784" mass="86331">MEQRLSEGAGEAGGTREDPPTSGIVRHDSHRRRSGSDPTGNRARFAMVGGDNSPVMFGHAFQKQKHAGEAGQKVGLCRSFALHGSAVAKLARLDPRQSVASVSCPVRPSHITKTDSRTDEPTPFWRRSLDLPASAKVAYASGFRWPVPWCLFIYLLFQSNTTSTFWLADIMNPANLLSPTGAFAYFRILGIEKYHRGEKVTIDTRKGVPVCVSKHFRYAFAAGRFQHHASSLGTLRNSRYFPAARYNSPSYTRPSRVHLSVGFCSSGDVYSLLTWLDVTGPASRWRGEQSDHSATAAPPVSRTSSSMFSARTSQQLPSREKWLFVAGTSHSIPEQGLNAWWADWRPRRVNDVSLPRSRAKWRLRAQPRRPVRPRSWSVMGRPPSICPVLPPLQAGHSRWKGGGARGGVVVRLLASHLGEPCSITGGVSPLFRIWESCWTITLIGEFSRGYPVSPALAFLRCYNGPMHPILTSQGFIAKSRAHGKLSRKHFSPFAPPSPFPIKPNDDATTDSFLNCVAVAGAVTAARSTAPPGSAYLLRDSRDSRHIHNSEDMPSAPRSPPPFTQRSLAIPSTLIDSRHDRADKKAVIGDKRKDLARALGVPKDHRDGGRQKKKIWRGNTVLKVLGCSTSTYAIRVKTRTGVTFCRTTVLVGGVFSGISRFSHLFHSGAAPQFFTCIDFQDFDAKSRPNLSTHFGYGACTLGHGSAGCSGRRLSAIGPHPFWAIFSRCWLVEERAPRPKRGWEYIGRVYSPVHGVSATLHSPCVLANPARFLVQCLKVRSDRLSD</sequence>
<accession>A0ABQ9G4N6</accession>
<evidence type="ECO:0000313" key="2">
    <source>
        <dbReference type="EMBL" id="KAJ8866397.1"/>
    </source>
</evidence>
<evidence type="ECO:0000256" key="1">
    <source>
        <dbReference type="SAM" id="MobiDB-lite"/>
    </source>
</evidence>
<feature type="compositionally biased region" description="Polar residues" evidence="1">
    <location>
        <begin position="301"/>
        <end position="313"/>
    </location>
</feature>
<organism evidence="2 3">
    <name type="scientific">Dryococelus australis</name>
    <dbReference type="NCBI Taxonomy" id="614101"/>
    <lineage>
        <taxon>Eukaryota</taxon>
        <taxon>Metazoa</taxon>
        <taxon>Ecdysozoa</taxon>
        <taxon>Arthropoda</taxon>
        <taxon>Hexapoda</taxon>
        <taxon>Insecta</taxon>
        <taxon>Pterygota</taxon>
        <taxon>Neoptera</taxon>
        <taxon>Polyneoptera</taxon>
        <taxon>Phasmatodea</taxon>
        <taxon>Verophasmatodea</taxon>
        <taxon>Anareolatae</taxon>
        <taxon>Phasmatidae</taxon>
        <taxon>Eurycanthinae</taxon>
        <taxon>Dryococelus</taxon>
    </lineage>
</organism>
<proteinExistence type="predicted"/>
<evidence type="ECO:0000313" key="3">
    <source>
        <dbReference type="Proteomes" id="UP001159363"/>
    </source>
</evidence>
<protein>
    <submittedName>
        <fullName evidence="2">Uncharacterized protein</fullName>
    </submittedName>
</protein>
<feature type="region of interest" description="Disordered" evidence="1">
    <location>
        <begin position="283"/>
        <end position="313"/>
    </location>
</feature>
<keyword evidence="3" id="KW-1185">Reference proteome</keyword>
<feature type="region of interest" description="Disordered" evidence="1">
    <location>
        <begin position="545"/>
        <end position="565"/>
    </location>
</feature>